<dbReference type="InterPro" id="IPR002347">
    <property type="entry name" value="SDR_fam"/>
</dbReference>
<sequence length="395" mass="44169">MIPIIAEIFNRGISGVPSLFNVLKYVSWLVVIFVMKWYFGGAVNKSERNMHGKVVMITGGTSGIGAHVAEGLAKRGAQLVLLTQHALSDPFMVDYVMDLRLRTNNQLITAECVNLASLHSIRQFATKWVDNAPPRRLDMIILCANNSSPGKRKVFSEDGLEYDLAVNYLSNFHLLSILSPAIRAQPPDRDVRIIFGTCSSYLGGSLPNFAEHIAVDGVSQKQSKKEEFKSPNVATYTSSSYQISKLSLMIFATAFQKLLNAYVRPDKHANNARVVMVDPGWSRTPGMRRHISNGSLLGLFLYLLTWPVWWLVLKSPEQGAQTFLYAAMEANWGKGEGGKFLKECREMLPLKNEIFDEAIQKKLWEASEKTIETLEKQGALKRAQAKKEATAKQKQ</sequence>
<evidence type="ECO:0000313" key="4">
    <source>
        <dbReference type="EMBL" id="KAF2761783.1"/>
    </source>
</evidence>
<organism evidence="4 5">
    <name type="scientific">Pseudovirgaria hyperparasitica</name>
    <dbReference type="NCBI Taxonomy" id="470096"/>
    <lineage>
        <taxon>Eukaryota</taxon>
        <taxon>Fungi</taxon>
        <taxon>Dikarya</taxon>
        <taxon>Ascomycota</taxon>
        <taxon>Pezizomycotina</taxon>
        <taxon>Dothideomycetes</taxon>
        <taxon>Dothideomycetes incertae sedis</taxon>
        <taxon>Acrospermales</taxon>
        <taxon>Acrospermaceae</taxon>
        <taxon>Pseudovirgaria</taxon>
    </lineage>
</organism>
<keyword evidence="3" id="KW-0472">Membrane</keyword>
<dbReference type="GeneID" id="54480680"/>
<keyword evidence="2" id="KW-0560">Oxidoreductase</keyword>
<feature type="transmembrane region" description="Helical" evidence="3">
    <location>
        <begin position="291"/>
        <end position="312"/>
    </location>
</feature>
<dbReference type="AlphaFoldDB" id="A0A6A6WG86"/>
<keyword evidence="3" id="KW-0812">Transmembrane</keyword>
<dbReference type="PANTHER" id="PTHR24320">
    <property type="entry name" value="RETINOL DEHYDROGENASE"/>
    <property type="match status" value="1"/>
</dbReference>
<evidence type="ECO:0000256" key="3">
    <source>
        <dbReference type="SAM" id="Phobius"/>
    </source>
</evidence>
<dbReference type="OrthoDB" id="191979at2759"/>
<accession>A0A6A6WG86</accession>
<dbReference type="PANTHER" id="PTHR24320:SF285">
    <property type="entry name" value="RETINOL DEHYDROGENASE 14"/>
    <property type="match status" value="1"/>
</dbReference>
<evidence type="ECO:0000313" key="5">
    <source>
        <dbReference type="Proteomes" id="UP000799437"/>
    </source>
</evidence>
<proteinExistence type="inferred from homology"/>
<dbReference type="RefSeq" id="XP_033604234.1">
    <property type="nucleotide sequence ID" value="XM_033739626.1"/>
</dbReference>
<dbReference type="SUPFAM" id="SSF51735">
    <property type="entry name" value="NAD(P)-binding Rossmann-fold domains"/>
    <property type="match status" value="1"/>
</dbReference>
<gene>
    <name evidence="4" type="ORF">EJ05DRAFT_185076</name>
</gene>
<reference evidence="4" key="1">
    <citation type="journal article" date="2020" name="Stud. Mycol.">
        <title>101 Dothideomycetes genomes: a test case for predicting lifestyles and emergence of pathogens.</title>
        <authorList>
            <person name="Haridas S."/>
            <person name="Albert R."/>
            <person name="Binder M."/>
            <person name="Bloem J."/>
            <person name="Labutti K."/>
            <person name="Salamov A."/>
            <person name="Andreopoulos B."/>
            <person name="Baker S."/>
            <person name="Barry K."/>
            <person name="Bills G."/>
            <person name="Bluhm B."/>
            <person name="Cannon C."/>
            <person name="Castanera R."/>
            <person name="Culley D."/>
            <person name="Daum C."/>
            <person name="Ezra D."/>
            <person name="Gonzalez J."/>
            <person name="Henrissat B."/>
            <person name="Kuo A."/>
            <person name="Liang C."/>
            <person name="Lipzen A."/>
            <person name="Lutzoni F."/>
            <person name="Magnuson J."/>
            <person name="Mondo S."/>
            <person name="Nolan M."/>
            <person name="Ohm R."/>
            <person name="Pangilinan J."/>
            <person name="Park H.-J."/>
            <person name="Ramirez L."/>
            <person name="Alfaro M."/>
            <person name="Sun H."/>
            <person name="Tritt A."/>
            <person name="Yoshinaga Y."/>
            <person name="Zwiers L.-H."/>
            <person name="Turgeon B."/>
            <person name="Goodwin S."/>
            <person name="Spatafora J."/>
            <person name="Crous P."/>
            <person name="Grigoriev I."/>
        </authorList>
    </citation>
    <scope>NUCLEOTIDE SEQUENCE</scope>
    <source>
        <strain evidence="4">CBS 121739</strain>
    </source>
</reference>
<dbReference type="EMBL" id="ML996566">
    <property type="protein sequence ID" value="KAF2761783.1"/>
    <property type="molecule type" value="Genomic_DNA"/>
</dbReference>
<evidence type="ECO:0000256" key="1">
    <source>
        <dbReference type="ARBA" id="ARBA00006484"/>
    </source>
</evidence>
<keyword evidence="5" id="KW-1185">Reference proteome</keyword>
<dbReference type="Proteomes" id="UP000799437">
    <property type="component" value="Unassembled WGS sequence"/>
</dbReference>
<dbReference type="GO" id="GO:0016491">
    <property type="term" value="F:oxidoreductase activity"/>
    <property type="evidence" value="ECO:0007669"/>
    <property type="project" value="UniProtKB-KW"/>
</dbReference>
<dbReference type="InterPro" id="IPR036291">
    <property type="entry name" value="NAD(P)-bd_dom_sf"/>
</dbReference>
<dbReference type="Pfam" id="PF00106">
    <property type="entry name" value="adh_short"/>
    <property type="match status" value="1"/>
</dbReference>
<evidence type="ECO:0000256" key="2">
    <source>
        <dbReference type="ARBA" id="ARBA00023002"/>
    </source>
</evidence>
<comment type="similarity">
    <text evidence="1">Belongs to the short-chain dehydrogenases/reductases (SDR) family.</text>
</comment>
<name>A0A6A6WG86_9PEZI</name>
<keyword evidence="3" id="KW-1133">Transmembrane helix</keyword>
<dbReference type="Gene3D" id="3.40.50.720">
    <property type="entry name" value="NAD(P)-binding Rossmann-like Domain"/>
    <property type="match status" value="1"/>
</dbReference>
<protein>
    <submittedName>
        <fullName evidence="4">NAD(P)-binding protein</fullName>
    </submittedName>
</protein>